<evidence type="ECO:0000313" key="6">
    <source>
        <dbReference type="EMBL" id="OLO45862.1"/>
    </source>
</evidence>
<dbReference type="SUPFAM" id="SSF46785">
    <property type="entry name" value="Winged helix' DNA-binding domain"/>
    <property type="match status" value="1"/>
</dbReference>
<comment type="caution">
    <text evidence="6">The sequence shown here is derived from an EMBL/GenBank/DDBJ whole genome shotgun (WGS) entry which is preliminary data.</text>
</comment>
<keyword evidence="1" id="KW-0805">Transcription regulation</keyword>
<keyword evidence="2" id="KW-0238">DNA-binding</keyword>
<dbReference type="OrthoDB" id="3481682at2"/>
<name>A0A1Q8VCP4_9ACTO</name>
<dbReference type="EMBL" id="MSKJ01000005">
    <property type="protein sequence ID" value="OLO45862.1"/>
    <property type="molecule type" value="Genomic_DNA"/>
</dbReference>
<evidence type="ECO:0000313" key="7">
    <source>
        <dbReference type="Proteomes" id="UP000186857"/>
    </source>
</evidence>
<evidence type="ECO:0000256" key="2">
    <source>
        <dbReference type="ARBA" id="ARBA00023125"/>
    </source>
</evidence>
<protein>
    <submittedName>
        <fullName evidence="6">HxlR family transcriptional regulator</fullName>
    </submittedName>
</protein>
<evidence type="ECO:0000256" key="1">
    <source>
        <dbReference type="ARBA" id="ARBA00023015"/>
    </source>
</evidence>
<dbReference type="Pfam" id="PF01638">
    <property type="entry name" value="HxlR"/>
    <property type="match status" value="1"/>
</dbReference>
<dbReference type="RefSeq" id="WP_075376133.1">
    <property type="nucleotide sequence ID" value="NZ_MSKJ01000005.1"/>
</dbReference>
<dbReference type="Proteomes" id="UP000186857">
    <property type="component" value="Unassembled WGS sequence"/>
</dbReference>
<sequence length="143" mass="16142">MADRHTRVTVNETSSQEGDCEPDSTVCGLRDVLDRIGDTWSVLVIIQLRLHGRRRFGQLLRSVEGISQRMLTVTLRRLQRDGLISRTVLDTSPPQVEYALTGTGESLTVVLRQLVDWATDNRESIAAARRRWDRGADTPTRSL</sequence>
<feature type="domain" description="HTH hxlR-type" evidence="5">
    <location>
        <begin position="27"/>
        <end position="126"/>
    </location>
</feature>
<dbReference type="InterPro" id="IPR036388">
    <property type="entry name" value="WH-like_DNA-bd_sf"/>
</dbReference>
<accession>A0A1Q8VCP4</accession>
<dbReference type="PANTHER" id="PTHR33204">
    <property type="entry name" value="TRANSCRIPTIONAL REGULATOR, MARR FAMILY"/>
    <property type="match status" value="1"/>
</dbReference>
<feature type="region of interest" description="Disordered" evidence="4">
    <location>
        <begin position="1"/>
        <end position="21"/>
    </location>
</feature>
<dbReference type="PANTHER" id="PTHR33204:SF39">
    <property type="entry name" value="TRANSCRIPTIONAL REGULATORY PROTEIN"/>
    <property type="match status" value="1"/>
</dbReference>
<dbReference type="GO" id="GO:0003677">
    <property type="term" value="F:DNA binding"/>
    <property type="evidence" value="ECO:0007669"/>
    <property type="project" value="UniProtKB-KW"/>
</dbReference>
<feature type="compositionally biased region" description="Polar residues" evidence="4">
    <location>
        <begin position="8"/>
        <end position="17"/>
    </location>
</feature>
<dbReference type="Gene3D" id="1.10.10.10">
    <property type="entry name" value="Winged helix-like DNA-binding domain superfamily/Winged helix DNA-binding domain"/>
    <property type="match status" value="1"/>
</dbReference>
<evidence type="ECO:0000256" key="4">
    <source>
        <dbReference type="SAM" id="MobiDB-lite"/>
    </source>
</evidence>
<reference evidence="6 7" key="1">
    <citation type="submission" date="2016-12" db="EMBL/GenBank/DDBJ databases">
        <title>Genomic Comparison of strains in the 'Actinomyces naeslundii' Group.</title>
        <authorList>
            <person name="Mughal S.R."/>
            <person name="Do T."/>
            <person name="Gilbert S.C."/>
            <person name="Witherden E.A."/>
            <person name="Didelot X."/>
            <person name="Beighton D."/>
        </authorList>
    </citation>
    <scope>NUCLEOTIDE SEQUENCE [LARGE SCALE GENOMIC DNA]</scope>
    <source>
        <strain evidence="6 7">CCUG 33920</strain>
    </source>
</reference>
<proteinExistence type="predicted"/>
<gene>
    <name evidence="6" type="ORF">BKH29_02595</name>
</gene>
<dbReference type="PROSITE" id="PS51118">
    <property type="entry name" value="HTH_HXLR"/>
    <property type="match status" value="1"/>
</dbReference>
<dbReference type="AlphaFoldDB" id="A0A1Q8VCP4"/>
<dbReference type="InterPro" id="IPR036390">
    <property type="entry name" value="WH_DNA-bd_sf"/>
</dbReference>
<evidence type="ECO:0000256" key="3">
    <source>
        <dbReference type="ARBA" id="ARBA00023163"/>
    </source>
</evidence>
<dbReference type="InterPro" id="IPR002577">
    <property type="entry name" value="HTH_HxlR"/>
</dbReference>
<keyword evidence="3" id="KW-0804">Transcription</keyword>
<evidence type="ECO:0000259" key="5">
    <source>
        <dbReference type="PROSITE" id="PS51118"/>
    </source>
</evidence>
<organism evidence="6 7">
    <name type="scientific">Actinomyces oris</name>
    <dbReference type="NCBI Taxonomy" id="544580"/>
    <lineage>
        <taxon>Bacteria</taxon>
        <taxon>Bacillati</taxon>
        <taxon>Actinomycetota</taxon>
        <taxon>Actinomycetes</taxon>
        <taxon>Actinomycetales</taxon>
        <taxon>Actinomycetaceae</taxon>
        <taxon>Actinomyces</taxon>
    </lineage>
</organism>